<proteinExistence type="predicted"/>
<dbReference type="KEGG" id="kme:H0A61_00899"/>
<dbReference type="InterPro" id="IPR011059">
    <property type="entry name" value="Metal-dep_hydrolase_composite"/>
</dbReference>
<evidence type="ECO:0000313" key="3">
    <source>
        <dbReference type="Proteomes" id="UP000662904"/>
    </source>
</evidence>
<dbReference type="Pfam" id="PF07969">
    <property type="entry name" value="Amidohydro_3"/>
    <property type="match status" value="2"/>
</dbReference>
<dbReference type="Proteomes" id="UP000662904">
    <property type="component" value="Chromosome"/>
</dbReference>
<dbReference type="Gene3D" id="2.30.40.10">
    <property type="entry name" value="Urease, subunit C, domain 1"/>
    <property type="match status" value="1"/>
</dbReference>
<keyword evidence="3" id="KW-1185">Reference proteome</keyword>
<keyword evidence="2" id="KW-0378">Hydrolase</keyword>
<name>A0A8A0RL03_9FIRM</name>
<evidence type="ECO:0000313" key="2">
    <source>
        <dbReference type="EMBL" id="QSQ08572.1"/>
    </source>
</evidence>
<dbReference type="InterPro" id="IPR050378">
    <property type="entry name" value="Metallo-dep_Hydrolases_sf"/>
</dbReference>
<dbReference type="GO" id="GO:0047420">
    <property type="term" value="F:N-acyl-D-amino-acid deacylase activity"/>
    <property type="evidence" value="ECO:0007669"/>
    <property type="project" value="UniProtKB-EC"/>
</dbReference>
<dbReference type="Gene3D" id="3.20.20.140">
    <property type="entry name" value="Metal-dependent hydrolases"/>
    <property type="match status" value="1"/>
</dbReference>
<dbReference type="Gene3D" id="3.30.1490.130">
    <property type="entry name" value="D-aminoacylase. Domain 3"/>
    <property type="match status" value="1"/>
</dbReference>
<dbReference type="SUPFAM" id="SSF51556">
    <property type="entry name" value="Metallo-dependent hydrolases"/>
    <property type="match status" value="1"/>
</dbReference>
<organism evidence="2 3">
    <name type="scientific">Koleobacter methoxysyntrophicus</name>
    <dbReference type="NCBI Taxonomy" id="2751313"/>
    <lineage>
        <taxon>Bacteria</taxon>
        <taxon>Bacillati</taxon>
        <taxon>Bacillota</taxon>
        <taxon>Clostridia</taxon>
        <taxon>Koleobacterales</taxon>
        <taxon>Koleobacteraceae</taxon>
        <taxon>Koleobacter</taxon>
    </lineage>
</organism>
<dbReference type="RefSeq" id="WP_206708780.1">
    <property type="nucleotide sequence ID" value="NZ_CP059066.1"/>
</dbReference>
<dbReference type="PANTHER" id="PTHR11647">
    <property type="entry name" value="HYDRANTOINASE/DIHYDROPYRIMIDINASE FAMILY MEMBER"/>
    <property type="match status" value="1"/>
</dbReference>
<protein>
    <submittedName>
        <fullName evidence="2">D-aminoacylase</fullName>
        <ecNumber evidence="2">3.5.1.81</ecNumber>
    </submittedName>
</protein>
<dbReference type="InterPro" id="IPR023100">
    <property type="entry name" value="D-aminoacylase_insert_dom_sf"/>
</dbReference>
<dbReference type="CDD" id="cd01297">
    <property type="entry name" value="D-aminoacylase"/>
    <property type="match status" value="1"/>
</dbReference>
<dbReference type="InterPro" id="IPR013108">
    <property type="entry name" value="Amidohydro_3"/>
</dbReference>
<gene>
    <name evidence="2" type="primary">dan_1</name>
    <name evidence="2" type="ORF">H0A61_00899</name>
</gene>
<feature type="domain" description="Amidohydrolase 3" evidence="1">
    <location>
        <begin position="418"/>
        <end position="509"/>
    </location>
</feature>
<dbReference type="AlphaFoldDB" id="A0A8A0RL03"/>
<sequence>MYDILIKNGRVIDGSGTPWFYGDIAVSGGKIVKISRPIRETAWRIIDVRGNIVCPGFIDIHSHSDLALLVNPLAESKVRQGVTLEVGGNCGHSPAPVTDRWEEDLKRELKINYGLKLQWRGFGEFLDIIQTRGISVNYASLVGHEAVRKCVLGYRNTRPSAEDLHKMGDMVSNAMKQGAFGISTGLIYPPGSYADTDEIIFLAGIAGNCGGYYATHMRDEGDHLLEAVKEAVLIGERAGIPVQISHHKAVGKPNWGKVKDSLALMEEARERGIDVTCDQYPYTAASTNLSSIIPDRFHDGGSGELIRKLKDPQIRKELKKEITREQLNKGGWAVIFISSVGCSKNKWLEGKNLEEIGKALSKDPCDAALELIIEEKDRVEMIRFGMDEGDIRCVMKHRLTMIGSDGSARANYGVLGTGKPHPRSYGTFARVLGRYVREEKVLTLEEAVKKMTGLPAWRLGIKDRGLLKEGNWADITVFDPGKIEDTATYFEPHRYARGILYVIVNGRLVIDEGEHTGELSGMVLRKNQKRVQII</sequence>
<dbReference type="PANTHER" id="PTHR11647:SF1">
    <property type="entry name" value="COLLAPSIN RESPONSE MEDIATOR PROTEIN"/>
    <property type="match status" value="1"/>
</dbReference>
<accession>A0A8A0RL03</accession>
<dbReference type="InterPro" id="IPR032466">
    <property type="entry name" value="Metal_Hydrolase"/>
</dbReference>
<evidence type="ECO:0000259" key="1">
    <source>
        <dbReference type="Pfam" id="PF07969"/>
    </source>
</evidence>
<dbReference type="EC" id="3.5.1.81" evidence="2"/>
<reference evidence="2" key="1">
    <citation type="submission" date="2020-07" db="EMBL/GenBank/DDBJ databases">
        <title>Koleobacter methoxysyntrophicus gen. nov., sp. nov., a novel anaerobic bacterium isolated from deep subsurface oil field and proposal of Koleobacterales ord. nov. in the phylum Firmicutes.</title>
        <authorList>
            <person name="Sakamoto S."/>
            <person name="Tamaki H."/>
        </authorList>
    </citation>
    <scope>NUCLEOTIDE SEQUENCE</scope>
    <source>
        <strain evidence="2">NRmbB1</strain>
    </source>
</reference>
<dbReference type="EMBL" id="CP059066">
    <property type="protein sequence ID" value="QSQ08572.1"/>
    <property type="molecule type" value="Genomic_DNA"/>
</dbReference>
<feature type="domain" description="Amidohydrolase 3" evidence="1">
    <location>
        <begin position="44"/>
        <end position="247"/>
    </location>
</feature>
<dbReference type="SUPFAM" id="SSF51338">
    <property type="entry name" value="Composite domain of metallo-dependent hydrolases"/>
    <property type="match status" value="1"/>
</dbReference>